<dbReference type="Gene3D" id="2.150.10.10">
    <property type="entry name" value="Serralysin-like metalloprotease, C-terminal"/>
    <property type="match status" value="1"/>
</dbReference>
<accession>A0ABU5F8N2</accession>
<dbReference type="EMBL" id="JAXBLV010000210">
    <property type="protein sequence ID" value="MDY3562229.1"/>
    <property type="molecule type" value="Genomic_DNA"/>
</dbReference>
<keyword evidence="2" id="KW-0964">Secreted</keyword>
<dbReference type="InterPro" id="IPR011049">
    <property type="entry name" value="Serralysin-like_metalloprot_C"/>
</dbReference>
<dbReference type="InterPro" id="IPR050557">
    <property type="entry name" value="RTX_toxin/Mannuronan_C5-epim"/>
</dbReference>
<proteinExistence type="predicted"/>
<name>A0ABU5F8N2_9BACT</name>
<dbReference type="Gene3D" id="2.160.20.160">
    <property type="match status" value="1"/>
</dbReference>
<feature type="region of interest" description="Disordered" evidence="3">
    <location>
        <begin position="330"/>
        <end position="351"/>
    </location>
</feature>
<dbReference type="InterPro" id="IPR018511">
    <property type="entry name" value="Hemolysin-typ_Ca-bd_CS"/>
</dbReference>
<reference evidence="5" key="1">
    <citation type="journal article" date="2023" name="Mar. Drugs">
        <title>Gemmata algarum, a Novel Planctomycete Isolated from an Algal Mat, Displays Antimicrobial Activity.</title>
        <authorList>
            <person name="Kumar G."/>
            <person name="Kallscheuer N."/>
            <person name="Kashif M."/>
            <person name="Ahamad S."/>
            <person name="Jagadeeshwari U."/>
            <person name="Pannikurungottu S."/>
            <person name="Haufschild T."/>
            <person name="Kabuu M."/>
            <person name="Sasikala C."/>
            <person name="Jogler C."/>
            <person name="Ramana C."/>
        </authorList>
    </citation>
    <scope>NUCLEOTIDE SEQUENCE [LARGE SCALE GENOMIC DNA]</scope>
    <source>
        <strain evidence="5">JC673</strain>
    </source>
</reference>
<evidence type="ECO:0000313" key="4">
    <source>
        <dbReference type="EMBL" id="MDY3562229.1"/>
    </source>
</evidence>
<organism evidence="4 5">
    <name type="scientific">Gemmata algarum</name>
    <dbReference type="NCBI Taxonomy" id="2975278"/>
    <lineage>
        <taxon>Bacteria</taxon>
        <taxon>Pseudomonadati</taxon>
        <taxon>Planctomycetota</taxon>
        <taxon>Planctomycetia</taxon>
        <taxon>Gemmatales</taxon>
        <taxon>Gemmataceae</taxon>
        <taxon>Gemmata</taxon>
    </lineage>
</organism>
<evidence type="ECO:0000256" key="1">
    <source>
        <dbReference type="ARBA" id="ARBA00004613"/>
    </source>
</evidence>
<evidence type="ECO:0000256" key="2">
    <source>
        <dbReference type="ARBA" id="ARBA00022525"/>
    </source>
</evidence>
<dbReference type="SUPFAM" id="SSF51120">
    <property type="entry name" value="beta-Roll"/>
    <property type="match status" value="2"/>
</dbReference>
<evidence type="ECO:0000256" key="3">
    <source>
        <dbReference type="SAM" id="MobiDB-lite"/>
    </source>
</evidence>
<dbReference type="PROSITE" id="PS00330">
    <property type="entry name" value="HEMOLYSIN_CALCIUM"/>
    <property type="match status" value="2"/>
</dbReference>
<dbReference type="PANTHER" id="PTHR38340">
    <property type="entry name" value="S-LAYER PROTEIN"/>
    <property type="match status" value="1"/>
</dbReference>
<evidence type="ECO:0008006" key="6">
    <source>
        <dbReference type="Google" id="ProtNLM"/>
    </source>
</evidence>
<keyword evidence="5" id="KW-1185">Reference proteome</keyword>
<dbReference type="Proteomes" id="UP001272242">
    <property type="component" value="Unassembled WGS sequence"/>
</dbReference>
<protein>
    <recommendedName>
        <fullName evidence="6">Calcium-binding protein</fullName>
    </recommendedName>
</protein>
<evidence type="ECO:0000313" key="5">
    <source>
        <dbReference type="Proteomes" id="UP001272242"/>
    </source>
</evidence>
<gene>
    <name evidence="4" type="ORF">R5W23_003691</name>
</gene>
<dbReference type="InterPro" id="IPR001343">
    <property type="entry name" value="Hemolysn_Ca-bd"/>
</dbReference>
<dbReference type="RefSeq" id="WP_320688555.1">
    <property type="nucleotide sequence ID" value="NZ_JAXBLV010000210.1"/>
</dbReference>
<dbReference type="Pfam" id="PF00353">
    <property type="entry name" value="HemolysinCabind"/>
    <property type="match status" value="5"/>
</dbReference>
<dbReference type="PRINTS" id="PR00313">
    <property type="entry name" value="CABNDNGRPT"/>
</dbReference>
<dbReference type="PANTHER" id="PTHR38340:SF1">
    <property type="entry name" value="S-LAYER PROTEIN"/>
    <property type="match status" value="1"/>
</dbReference>
<comment type="subcellular location">
    <subcellularLocation>
        <location evidence="1">Secreted</location>
    </subcellularLocation>
</comment>
<comment type="caution">
    <text evidence="4">The sequence shown here is derived from an EMBL/GenBank/DDBJ whole genome shotgun (WGS) entry which is preliminary data.</text>
</comment>
<sequence>MSTTDRTRAAFLPKLDALEHREVPAVLATFNTGVLTVIGDNAANNIVVAADASGALQVTNNGAAVTIRSTFGTPNKANLQTITVDAKGGDDSIVIQNSINVLDANGKLAFAANSVLYGGSGNDTIRVLAGGFVGGLPAQGQPLPAIVGNSTMYGGSGDDFLDSGFGNDTMFGESGNDTFRWLPGTLIDAYDGGGGNDTAIVVGNTTAIPDLTTPDPNDTGNGDSFRLDADPTTGGVKFQRTNLVPFFINMTTIENVVMQTGGGNDTITVTALAGTGVKSVVMDGGDGDDKLDGSAANVALQIFGGAGNDTLLGGSKNDVLVGGDGNDTLSGGKGTDTLDGGAGNDTLDDGGKDGAQDVLIGGTGADTFVRRQLNKSTAPVPLFDELVLDFSAADGDVTKIMFI</sequence>